<keyword evidence="5 7" id="KW-1133">Transmembrane helix</keyword>
<dbReference type="PANTHER" id="PTHR33508:SF1">
    <property type="entry name" value="UPF0056 MEMBRANE PROTEIN YHCE"/>
    <property type="match status" value="1"/>
</dbReference>
<feature type="transmembrane region" description="Helical" evidence="7">
    <location>
        <begin position="175"/>
        <end position="197"/>
    </location>
</feature>
<keyword evidence="9" id="KW-1185">Reference proteome</keyword>
<evidence type="ECO:0000256" key="1">
    <source>
        <dbReference type="ARBA" id="ARBA00004651"/>
    </source>
</evidence>
<feature type="transmembrane region" description="Helical" evidence="7">
    <location>
        <begin position="116"/>
        <end position="138"/>
    </location>
</feature>
<proteinExistence type="inferred from homology"/>
<organism evidence="8 9">
    <name type="scientific">Candidatus Cetobacterium colombiensis</name>
    <dbReference type="NCBI Taxonomy" id="3073100"/>
    <lineage>
        <taxon>Bacteria</taxon>
        <taxon>Fusobacteriati</taxon>
        <taxon>Fusobacteriota</taxon>
        <taxon>Fusobacteriia</taxon>
        <taxon>Fusobacteriales</taxon>
        <taxon>Fusobacteriaceae</taxon>
        <taxon>Cetobacterium</taxon>
    </lineage>
</organism>
<dbReference type="RefSeq" id="WP_320312573.1">
    <property type="nucleotide sequence ID" value="NZ_JAVIKH010000001.1"/>
</dbReference>
<protein>
    <recommendedName>
        <fullName evidence="7">UPF0056 membrane protein</fullName>
    </recommendedName>
</protein>
<evidence type="ECO:0000256" key="7">
    <source>
        <dbReference type="RuleBase" id="RU362048"/>
    </source>
</evidence>
<comment type="subcellular location">
    <subcellularLocation>
        <location evidence="1 7">Cell membrane</location>
        <topology evidence="1 7">Multi-pass membrane protein</topology>
    </subcellularLocation>
</comment>
<sequence length="206" mass="22607">MGKDFFIDIMTYVLTIIGILNPFGNVPLFMTLTKDQDPEIRKKMYNIIVVSGFGIVTGFIVAGDFFMNYLYKVGMDELRVAGGMILIVVAFRNLLGLGVSKESSGNIMSEKDAIRYAITPLTFPMLVGPGTISTVMIIHKEAGLIISVGAVAVTFLVMKFLFTISDWLDKVLGEVVLFVLSRVMQIFIMSAGVKLVANGIKGIFMK</sequence>
<dbReference type="Proteomes" id="UP001279681">
    <property type="component" value="Unassembled WGS sequence"/>
</dbReference>
<keyword evidence="3" id="KW-1003">Cell membrane</keyword>
<dbReference type="InterPro" id="IPR002771">
    <property type="entry name" value="Multi_antbiot-R_MarC"/>
</dbReference>
<gene>
    <name evidence="8" type="ORF">RFV38_01415</name>
</gene>
<feature type="transmembrane region" description="Helical" evidence="7">
    <location>
        <begin position="12"/>
        <end position="32"/>
    </location>
</feature>
<evidence type="ECO:0000313" key="9">
    <source>
        <dbReference type="Proteomes" id="UP001279681"/>
    </source>
</evidence>
<evidence type="ECO:0000256" key="4">
    <source>
        <dbReference type="ARBA" id="ARBA00022692"/>
    </source>
</evidence>
<keyword evidence="4 7" id="KW-0812">Transmembrane</keyword>
<name>A0ABU4W7F5_9FUSO</name>
<feature type="transmembrane region" description="Helical" evidence="7">
    <location>
        <begin position="44"/>
        <end position="66"/>
    </location>
</feature>
<evidence type="ECO:0000256" key="6">
    <source>
        <dbReference type="ARBA" id="ARBA00023136"/>
    </source>
</evidence>
<comment type="caution">
    <text evidence="8">The sequence shown here is derived from an EMBL/GenBank/DDBJ whole genome shotgun (WGS) entry which is preliminary data.</text>
</comment>
<evidence type="ECO:0000313" key="8">
    <source>
        <dbReference type="EMBL" id="MDX8335164.1"/>
    </source>
</evidence>
<evidence type="ECO:0000256" key="2">
    <source>
        <dbReference type="ARBA" id="ARBA00009784"/>
    </source>
</evidence>
<reference evidence="9" key="1">
    <citation type="submission" date="2023-07" db="EMBL/GenBank/DDBJ databases">
        <authorList>
            <person name="Colorado M.A."/>
            <person name="Villamil L.M."/>
            <person name="Melo J.F."/>
            <person name="Rodriguez J.A."/>
            <person name="Ruiz R.Y."/>
        </authorList>
    </citation>
    <scope>NUCLEOTIDE SEQUENCE [LARGE SCALE GENOMIC DNA]</scope>
    <source>
        <strain evidence="9">C33</strain>
    </source>
</reference>
<dbReference type="Pfam" id="PF01914">
    <property type="entry name" value="MarC"/>
    <property type="match status" value="1"/>
</dbReference>
<dbReference type="EMBL" id="JAVIKH010000001">
    <property type="protein sequence ID" value="MDX8335164.1"/>
    <property type="molecule type" value="Genomic_DNA"/>
</dbReference>
<evidence type="ECO:0000256" key="5">
    <source>
        <dbReference type="ARBA" id="ARBA00022989"/>
    </source>
</evidence>
<keyword evidence="6 7" id="KW-0472">Membrane</keyword>
<accession>A0ABU4W7F5</accession>
<feature type="transmembrane region" description="Helical" evidence="7">
    <location>
        <begin position="144"/>
        <end position="163"/>
    </location>
</feature>
<dbReference type="PANTHER" id="PTHR33508">
    <property type="entry name" value="UPF0056 MEMBRANE PROTEIN YHCE"/>
    <property type="match status" value="1"/>
</dbReference>
<dbReference type="NCBIfam" id="TIGR00427">
    <property type="entry name" value="NAAT family transporter"/>
    <property type="match status" value="1"/>
</dbReference>
<comment type="similarity">
    <text evidence="2 7">Belongs to the UPF0056 (MarC) family.</text>
</comment>
<evidence type="ECO:0000256" key="3">
    <source>
        <dbReference type="ARBA" id="ARBA00022475"/>
    </source>
</evidence>
<feature type="transmembrane region" description="Helical" evidence="7">
    <location>
        <begin position="78"/>
        <end position="95"/>
    </location>
</feature>